<dbReference type="GeneID" id="105035137"/>
<dbReference type="GO" id="GO:0005504">
    <property type="term" value="F:fatty acid binding"/>
    <property type="evidence" value="ECO:0007669"/>
    <property type="project" value="InterPro"/>
</dbReference>
<gene>
    <name evidence="5" type="primary">LOC105035137</name>
</gene>
<feature type="signal peptide" evidence="1">
    <location>
        <begin position="1"/>
        <end position="21"/>
    </location>
</feature>
<feature type="chain" id="PRO_5044556647" evidence="1">
    <location>
        <begin position="22"/>
        <end position="104"/>
    </location>
</feature>
<sequence length="104" mass="11045">MESLQKLVMVMLVLSITLGCGEITVSRADGLCNMTMDGFNACKPAATGPEPTEPSKECCEALANADLPCLCSYRHSVLLPSLGIDPDLAMQLPEKCNLTLPAEC</sequence>
<dbReference type="Gene3D" id="1.10.110.10">
    <property type="entry name" value="Plant lipid-transfer and hydrophobic proteins"/>
    <property type="match status" value="1"/>
</dbReference>
<organism evidence="3">
    <name type="scientific">Elaeis guineensis var. tenera</name>
    <name type="common">Oil palm</name>
    <dbReference type="NCBI Taxonomy" id="51953"/>
    <lineage>
        <taxon>Eukaryota</taxon>
        <taxon>Viridiplantae</taxon>
        <taxon>Streptophyta</taxon>
        <taxon>Embryophyta</taxon>
        <taxon>Tracheophyta</taxon>
        <taxon>Spermatophyta</taxon>
        <taxon>Magnoliopsida</taxon>
        <taxon>Liliopsida</taxon>
        <taxon>Arecaceae</taxon>
        <taxon>Arecoideae</taxon>
        <taxon>Cocoseae</taxon>
        <taxon>Elaeidinae</taxon>
        <taxon>Elaeis</taxon>
    </lineage>
</organism>
<dbReference type="InterPro" id="IPR039265">
    <property type="entry name" value="DIR1-like"/>
</dbReference>
<evidence type="ECO:0000313" key="5">
    <source>
        <dbReference type="RefSeq" id="XP_010908873.1"/>
    </source>
</evidence>
<dbReference type="PANTHER" id="PTHR33122:SF60">
    <property type="entry name" value="LIPID-TRANSFER PROTEIN DIR1-RELATED"/>
    <property type="match status" value="1"/>
</dbReference>
<evidence type="ECO:0000256" key="1">
    <source>
        <dbReference type="SAM" id="SignalP"/>
    </source>
</evidence>
<dbReference type="RefSeq" id="XP_010908873.1">
    <property type="nucleotide sequence ID" value="XM_010910571.1"/>
</dbReference>
<keyword evidence="1" id="KW-0732">Signal</keyword>
<dbReference type="PANTHER" id="PTHR33122">
    <property type="entry name" value="LIPID BINDING PROTEIN-RELATED"/>
    <property type="match status" value="1"/>
</dbReference>
<dbReference type="GO" id="GO:0009627">
    <property type="term" value="P:systemic acquired resistance"/>
    <property type="evidence" value="ECO:0007669"/>
    <property type="project" value="InterPro"/>
</dbReference>
<accession>A0A1D5AIW1</accession>
<proteinExistence type="evidence at transcript level"/>
<dbReference type="SMART" id="SM00499">
    <property type="entry name" value="AAI"/>
    <property type="match status" value="1"/>
</dbReference>
<evidence type="ECO:0000313" key="4">
    <source>
        <dbReference type="Proteomes" id="UP000504607"/>
    </source>
</evidence>
<dbReference type="PROSITE" id="PS51257">
    <property type="entry name" value="PROKAR_LIPOPROTEIN"/>
    <property type="match status" value="1"/>
</dbReference>
<protein>
    <submittedName>
        <fullName evidence="5">Lipid-transfer protein DIR1</fullName>
    </submittedName>
    <submittedName>
        <fullName evidence="3">Type 6 nonspecific lipid transfer protein LTP601</fullName>
    </submittedName>
</protein>
<feature type="domain" description="Bifunctional inhibitor/plant lipid transfer protein/seed storage helical" evidence="2">
    <location>
        <begin position="32"/>
        <end position="104"/>
    </location>
</feature>
<dbReference type="InterPro" id="IPR016140">
    <property type="entry name" value="Bifunc_inhib/LTP/seed_store"/>
</dbReference>
<dbReference type="CDD" id="cd04660">
    <property type="entry name" value="nsLTP_like"/>
    <property type="match status" value="1"/>
</dbReference>
<dbReference type="AlphaFoldDB" id="A0A1D5AIW1"/>
<dbReference type="Pfam" id="PF14368">
    <property type="entry name" value="LTP_2"/>
    <property type="match status" value="1"/>
</dbReference>
<dbReference type="EMBL" id="KT381263">
    <property type="protein sequence ID" value="AOC88988.1"/>
    <property type="molecule type" value="mRNA"/>
</dbReference>
<dbReference type="Proteomes" id="UP000504607">
    <property type="component" value="Unplaced"/>
</dbReference>
<dbReference type="InterPro" id="IPR044741">
    <property type="entry name" value="NsLTP-like"/>
</dbReference>
<dbReference type="KEGG" id="egu:105035137"/>
<keyword evidence="4" id="KW-1185">Reference proteome</keyword>
<evidence type="ECO:0000259" key="2">
    <source>
        <dbReference type="SMART" id="SM00499"/>
    </source>
</evidence>
<reference evidence="5" key="2">
    <citation type="submission" date="2025-04" db="UniProtKB">
        <authorList>
            <consortium name="RefSeq"/>
        </authorList>
    </citation>
    <scope>IDENTIFICATION</scope>
</reference>
<dbReference type="SUPFAM" id="SSF47699">
    <property type="entry name" value="Bifunctional inhibitor/lipid-transfer protein/seed storage 2S albumin"/>
    <property type="match status" value="1"/>
</dbReference>
<evidence type="ECO:0000313" key="3">
    <source>
        <dbReference type="EMBL" id="AOC88988.1"/>
    </source>
</evidence>
<reference evidence="3" key="1">
    <citation type="submission" date="2015-08" db="EMBL/GenBank/DDBJ databases">
        <title>Discovery, identification and sequence characterization of non-specific lipid transfer protein (nsLTPs) in oil palm.</title>
        <authorList>
            <person name="Ismail M.F."/>
            <person name="Namasivayam P."/>
            <person name="Shaharuddin N.A."/>
            <person name="Low L.E.T."/>
        </authorList>
    </citation>
    <scope>NUCLEOTIDE SEQUENCE</scope>
</reference>
<dbReference type="OrthoDB" id="643149at2759"/>
<name>A0A1D5AIW1_ELAGV</name>
<dbReference type="InterPro" id="IPR036312">
    <property type="entry name" value="Bifun_inhib/LTP/seed_sf"/>
</dbReference>